<comment type="similarity">
    <text evidence="4">Belongs to the TRAFAC class translation factor GTPase superfamily. Classic translation factor GTPase family. BipA subfamily.</text>
</comment>
<dbReference type="Gene3D" id="2.40.30.10">
    <property type="entry name" value="Translation factors"/>
    <property type="match status" value="1"/>
</dbReference>
<dbReference type="InterPro" id="IPR047043">
    <property type="entry name" value="BipA_III"/>
</dbReference>
<dbReference type="GO" id="GO:0019843">
    <property type="term" value="F:rRNA binding"/>
    <property type="evidence" value="ECO:0007669"/>
    <property type="project" value="UniProtKB-KW"/>
</dbReference>
<reference evidence="7 8" key="1">
    <citation type="journal article" date="2020" name="Cell Host Microbe">
        <title>Functional and Genomic Variation between Human-Derived Isolates of Lachnospiraceae Reveals Inter- and Intra-Species Diversity.</title>
        <authorList>
            <person name="Sorbara M.T."/>
            <person name="Littmann E.R."/>
            <person name="Fontana E."/>
            <person name="Moody T.U."/>
            <person name="Kohout C.E."/>
            <person name="Gjonbalaj M."/>
            <person name="Eaton V."/>
            <person name="Seok R."/>
            <person name="Leiner I.M."/>
            <person name="Pamer E.G."/>
        </authorList>
    </citation>
    <scope>NUCLEOTIDE SEQUENCE [LARGE SCALE GENOMIC DNA]</scope>
    <source>
        <strain evidence="7 8">MSK.1.17</strain>
    </source>
</reference>
<keyword evidence="4" id="KW-0820">tRNA-binding</keyword>
<dbReference type="GO" id="GO:0005525">
    <property type="term" value="F:GTP binding"/>
    <property type="evidence" value="ECO:0007669"/>
    <property type="project" value="UniProtKB-UniRule"/>
</dbReference>
<dbReference type="PRINTS" id="PR00315">
    <property type="entry name" value="ELONGATNFCT"/>
</dbReference>
<dbReference type="Gene3D" id="3.30.70.870">
    <property type="entry name" value="Elongation Factor G (Translational Gtpase), domain 3"/>
    <property type="match status" value="1"/>
</dbReference>
<accession>A0AAX1SLX7</accession>
<keyword evidence="2 4" id="KW-0342">GTP-binding</keyword>
<evidence type="ECO:0000259" key="5">
    <source>
        <dbReference type="PROSITE" id="PS51722"/>
    </source>
</evidence>
<dbReference type="FunFam" id="3.30.70.870:FF:000003">
    <property type="entry name" value="GTP-binding protein TypA"/>
    <property type="match status" value="1"/>
</dbReference>
<dbReference type="Pfam" id="PF03144">
    <property type="entry name" value="GTP_EFTU_D2"/>
    <property type="match status" value="1"/>
</dbReference>
<dbReference type="PANTHER" id="PTHR42908">
    <property type="entry name" value="TRANSLATION ELONGATION FACTOR-RELATED"/>
    <property type="match status" value="1"/>
</dbReference>
<dbReference type="InterPro" id="IPR047041">
    <property type="entry name" value="BipA_GTP-bd_dom"/>
</dbReference>
<dbReference type="RefSeq" id="WP_117558324.1">
    <property type="nucleotide sequence ID" value="NZ_BAABZL010000001.1"/>
</dbReference>
<dbReference type="Gene3D" id="2.40.50.250">
    <property type="entry name" value="bipa protein"/>
    <property type="match status" value="1"/>
</dbReference>
<dbReference type="SUPFAM" id="SSF50447">
    <property type="entry name" value="Translation proteins"/>
    <property type="match status" value="1"/>
</dbReference>
<dbReference type="InterPro" id="IPR006298">
    <property type="entry name" value="BipA"/>
</dbReference>
<dbReference type="EMBL" id="JAAITT010000029">
    <property type="protein sequence ID" value="NSJ50673.1"/>
    <property type="molecule type" value="Genomic_DNA"/>
</dbReference>
<dbReference type="AlphaFoldDB" id="A0AAX1SLX7"/>
<dbReference type="InterPro" id="IPR000795">
    <property type="entry name" value="T_Tr_GTP-bd_dom"/>
</dbReference>
<keyword evidence="4" id="KW-0694">RNA-binding</keyword>
<gene>
    <name evidence="6" type="primary">typA</name>
    <name evidence="4" type="synonym">bipA</name>
    <name evidence="7" type="ORF">G5B36_18460</name>
    <name evidence="6" type="ORF">L0N08_05455</name>
</gene>
<comment type="function">
    <text evidence="4">A 50S ribosomal subunit assembly protein with GTPase activity, required for 50S subunit assembly at low temperatures, may also play a role in translation. Binds GTP and analogs. Binds the 70S ribosome between the 30S and 50S subunits, in a similar position as ribosome-bound EF-G; it contacts a number of ribosomal proteins, both rRNAs and the A-site tRNA.</text>
</comment>
<dbReference type="InterPro" id="IPR035647">
    <property type="entry name" value="EFG_III/V"/>
</dbReference>
<dbReference type="GO" id="GO:0009409">
    <property type="term" value="P:response to cold"/>
    <property type="evidence" value="ECO:0007669"/>
    <property type="project" value="UniProtKB-ARBA"/>
</dbReference>
<dbReference type="EMBL" id="JAKNGE010000005">
    <property type="protein sequence ID" value="MCG4744852.1"/>
    <property type="molecule type" value="Genomic_DNA"/>
</dbReference>
<dbReference type="Gene3D" id="3.40.50.300">
    <property type="entry name" value="P-loop containing nucleotide triphosphate hydrolases"/>
    <property type="match status" value="1"/>
</dbReference>
<dbReference type="Proteomes" id="UP000669239">
    <property type="component" value="Unassembled WGS sequence"/>
</dbReference>
<proteinExistence type="inferred from homology"/>
<evidence type="ECO:0000313" key="6">
    <source>
        <dbReference type="EMBL" id="MCG4744852.1"/>
    </source>
</evidence>
<dbReference type="InterPro" id="IPR031157">
    <property type="entry name" value="G_TR_CS"/>
</dbReference>
<reference evidence="6" key="3">
    <citation type="submission" date="2022-01" db="EMBL/GenBank/DDBJ databases">
        <title>Collection of gut derived symbiotic bacterial strains cultured from healthy donors.</title>
        <authorList>
            <person name="Lin H."/>
            <person name="Kohout C."/>
            <person name="Waligurski E."/>
            <person name="Pamer E.G."/>
        </authorList>
    </citation>
    <scope>NUCLEOTIDE SEQUENCE</scope>
    <source>
        <strain evidence="6">DFI.6.55</strain>
    </source>
</reference>
<dbReference type="Pfam" id="PF21018">
    <property type="entry name" value="BipA_C"/>
    <property type="match status" value="1"/>
</dbReference>
<name>A0AAX1SLX7_9FIRM</name>
<comment type="subcellular location">
    <subcellularLocation>
        <location evidence="4">Cytoplasm</location>
    </subcellularLocation>
    <text evidence="4">Binds to ribosomes.</text>
</comment>
<dbReference type="Gene3D" id="3.30.70.240">
    <property type="match status" value="1"/>
</dbReference>
<dbReference type="GO" id="GO:0003924">
    <property type="term" value="F:GTPase activity"/>
    <property type="evidence" value="ECO:0007669"/>
    <property type="project" value="UniProtKB-UniRule"/>
</dbReference>
<dbReference type="GO" id="GO:0005829">
    <property type="term" value="C:cytosol"/>
    <property type="evidence" value="ECO:0007669"/>
    <property type="project" value="TreeGrafter"/>
</dbReference>
<protein>
    <recommendedName>
        <fullName evidence="4">Large ribosomal subunit assembly factor BipA</fullName>
        <ecNumber evidence="4">3.6.5.-</ecNumber>
    </recommendedName>
    <alternativeName>
        <fullName evidence="4">GTP-binding protein BipA</fullName>
    </alternativeName>
</protein>
<dbReference type="FunFam" id="2.40.50.250:FF:000001">
    <property type="entry name" value="GTP-binding protein TypA"/>
    <property type="match status" value="1"/>
</dbReference>
<dbReference type="CDD" id="cd16263">
    <property type="entry name" value="BipA_III"/>
    <property type="match status" value="1"/>
</dbReference>
<keyword evidence="4" id="KW-0699">rRNA-binding</keyword>
<dbReference type="GO" id="GO:1990904">
    <property type="term" value="C:ribonucleoprotein complex"/>
    <property type="evidence" value="ECO:0007669"/>
    <property type="project" value="TreeGrafter"/>
</dbReference>
<dbReference type="NCBIfam" id="TIGR00231">
    <property type="entry name" value="small_GTP"/>
    <property type="match status" value="1"/>
</dbReference>
<organism evidence="6 9">
    <name type="scientific">Enterocloster aldenensis</name>
    <dbReference type="NCBI Taxonomy" id="358742"/>
    <lineage>
        <taxon>Bacteria</taxon>
        <taxon>Bacillati</taxon>
        <taxon>Bacillota</taxon>
        <taxon>Clostridia</taxon>
        <taxon>Lachnospirales</taxon>
        <taxon>Lachnospiraceae</taxon>
        <taxon>Enterocloster</taxon>
    </lineage>
</organism>
<comment type="subunit">
    <text evidence="4">Monomer.</text>
</comment>
<dbReference type="InterPro" id="IPR009000">
    <property type="entry name" value="Transl_B-barrel_sf"/>
</dbReference>
<dbReference type="InterPro" id="IPR048876">
    <property type="entry name" value="BipA_C"/>
</dbReference>
<keyword evidence="4" id="KW-0378">Hydrolase</keyword>
<evidence type="ECO:0000313" key="9">
    <source>
        <dbReference type="Proteomes" id="UP001299608"/>
    </source>
</evidence>
<dbReference type="InterPro" id="IPR004161">
    <property type="entry name" value="EFTu-like_2"/>
</dbReference>
<dbReference type="GO" id="GO:0043022">
    <property type="term" value="F:ribosome binding"/>
    <property type="evidence" value="ECO:0007669"/>
    <property type="project" value="UniProtKB-UniRule"/>
</dbReference>
<dbReference type="InterPro" id="IPR000640">
    <property type="entry name" value="EFG_V-like"/>
</dbReference>
<dbReference type="Proteomes" id="UP001299608">
    <property type="component" value="Unassembled WGS sequence"/>
</dbReference>
<dbReference type="FunFam" id="3.30.70.240:FF:000002">
    <property type="entry name" value="GTP-binding protein TypA"/>
    <property type="match status" value="1"/>
</dbReference>
<dbReference type="PROSITE" id="PS51722">
    <property type="entry name" value="G_TR_2"/>
    <property type="match status" value="1"/>
</dbReference>
<evidence type="ECO:0000256" key="4">
    <source>
        <dbReference type="HAMAP-Rule" id="MF_00849"/>
    </source>
</evidence>
<dbReference type="CDD" id="cd03691">
    <property type="entry name" value="BipA_TypA_II"/>
    <property type="match status" value="1"/>
</dbReference>
<dbReference type="InterPro" id="IPR047042">
    <property type="entry name" value="BipA_II"/>
</dbReference>
<evidence type="ECO:0000313" key="7">
    <source>
        <dbReference type="EMBL" id="NSJ50673.1"/>
    </source>
</evidence>
<comment type="caution">
    <text evidence="6">The sequence shown here is derived from an EMBL/GenBank/DDBJ whole genome shotgun (WGS) entry which is preliminary data.</text>
</comment>
<dbReference type="SUPFAM" id="SSF54980">
    <property type="entry name" value="EF-G C-terminal domain-like"/>
    <property type="match status" value="2"/>
</dbReference>
<dbReference type="Pfam" id="PF00679">
    <property type="entry name" value="EFG_C"/>
    <property type="match status" value="1"/>
</dbReference>
<dbReference type="EC" id="3.6.5.-" evidence="4"/>
<evidence type="ECO:0000256" key="3">
    <source>
        <dbReference type="ARBA" id="ARBA00048548"/>
    </source>
</evidence>
<dbReference type="InterPro" id="IPR027417">
    <property type="entry name" value="P-loop_NTPase"/>
</dbReference>
<feature type="binding site" evidence="4">
    <location>
        <begin position="18"/>
        <end position="23"/>
    </location>
    <ligand>
        <name>GTP</name>
        <dbReference type="ChEBI" id="CHEBI:37565"/>
    </ligand>
</feature>
<dbReference type="InterPro" id="IPR005225">
    <property type="entry name" value="Small_GTP-bd"/>
</dbReference>
<keyword evidence="1 4" id="KW-0547">Nucleotide-binding</keyword>
<reference evidence="7" key="2">
    <citation type="submission" date="2020-02" db="EMBL/GenBank/DDBJ databases">
        <authorList>
            <person name="Littmann E."/>
            <person name="Sorbara M."/>
        </authorList>
    </citation>
    <scope>NUCLEOTIDE SEQUENCE</scope>
    <source>
        <strain evidence="7">MSK.1.17</strain>
    </source>
</reference>
<dbReference type="Pfam" id="PF00009">
    <property type="entry name" value="GTP_EFTU"/>
    <property type="match status" value="1"/>
</dbReference>
<keyword evidence="4" id="KW-0690">Ribosome biogenesis</keyword>
<dbReference type="FunFam" id="2.40.30.10:FF:000016">
    <property type="entry name" value="GTP-binding protein TypA"/>
    <property type="match status" value="1"/>
</dbReference>
<evidence type="ECO:0000256" key="2">
    <source>
        <dbReference type="ARBA" id="ARBA00023134"/>
    </source>
</evidence>
<comment type="catalytic activity">
    <reaction evidence="3 4">
        <text>GTP + H2O = GDP + phosphate + H(+)</text>
        <dbReference type="Rhea" id="RHEA:19669"/>
        <dbReference type="ChEBI" id="CHEBI:15377"/>
        <dbReference type="ChEBI" id="CHEBI:15378"/>
        <dbReference type="ChEBI" id="CHEBI:37565"/>
        <dbReference type="ChEBI" id="CHEBI:43474"/>
        <dbReference type="ChEBI" id="CHEBI:58189"/>
    </reaction>
</comment>
<keyword evidence="4" id="KW-0963">Cytoplasm</keyword>
<dbReference type="CDD" id="cd01891">
    <property type="entry name" value="TypA_BipA"/>
    <property type="match status" value="1"/>
</dbReference>
<feature type="binding site" evidence="4">
    <location>
        <begin position="131"/>
        <end position="134"/>
    </location>
    <ligand>
        <name>GTP</name>
        <dbReference type="ChEBI" id="CHEBI:37565"/>
    </ligand>
</feature>
<dbReference type="GO" id="GO:0000049">
    <property type="term" value="F:tRNA binding"/>
    <property type="evidence" value="ECO:0007669"/>
    <property type="project" value="UniProtKB-KW"/>
</dbReference>
<keyword evidence="8" id="KW-1185">Reference proteome</keyword>
<dbReference type="InterPro" id="IPR035651">
    <property type="entry name" value="BipA_V"/>
</dbReference>
<dbReference type="GO" id="GO:0000027">
    <property type="term" value="P:ribosomal large subunit assembly"/>
    <property type="evidence" value="ECO:0007669"/>
    <property type="project" value="UniProtKB-UniRule"/>
</dbReference>
<feature type="domain" description="Tr-type G" evidence="5">
    <location>
        <begin position="6"/>
        <end position="201"/>
    </location>
</feature>
<evidence type="ECO:0000313" key="8">
    <source>
        <dbReference type="Proteomes" id="UP000669239"/>
    </source>
</evidence>
<dbReference type="GO" id="GO:0010467">
    <property type="term" value="P:gene expression"/>
    <property type="evidence" value="ECO:0007669"/>
    <property type="project" value="UniProtKB-ARBA"/>
</dbReference>
<dbReference type="FunFam" id="3.40.50.300:FF:000055">
    <property type="entry name" value="GTP-binding protein TypA"/>
    <property type="match status" value="1"/>
</dbReference>
<sequence>MKMKREDVRNIAIIAHVDHGKTTLVDQLLRQSGVFRVGQEVQERVMDSNDIERERGITILSKNTAVFYKDTKINIIDTPGHADFGGEVERVLKMVNGVVLVVDAYEGPMPQTKFVLQKALELDLSVIVCINKVDRPEARPSEVIDETLELMMDLDASDEQLDCPFIFASARGGFARYEMEDDNMDMSPLFETIIKHTPAPEGDPDADTQVLISTIDYNEFVGRIGIGKVDNGGLKVNQECVLVNHHDPDKFKKIKIGKLYEFDGLKRVEVQQASVGSIVAISGIADIHIGDTICSPDHPEAIPFQKISEPTIAMYFMVNDSPLAGQEGKFITSRHLRDRLFRELNTDVSLRVEETDSADCFKVSGRGELHLSVLIENMRREGFEFAVSKAEVLYRYDERNRKLEPMELAYVDVPEEYTGVVIQKLTSRKGALQGMSQAAGGYSRLEFSIPSRGLIGYRGDFMTDTKGNGILNTIFDEYAEYKGDLFYRQTGSLIAFEAGEAITYGLFNAQERGTLFIGPGTRVYSGMVVGQSPKAEDIEINVCKTKKLTNTRSSSADEALKLTPPKIMSLEQALDFIDTDELLEVTPESLRIRKKILDPTMRKRASFKK</sequence>
<evidence type="ECO:0000256" key="1">
    <source>
        <dbReference type="ARBA" id="ARBA00022741"/>
    </source>
</evidence>
<dbReference type="SMART" id="SM00838">
    <property type="entry name" value="EFG_C"/>
    <property type="match status" value="1"/>
</dbReference>
<dbReference type="HAMAP" id="MF_00849">
    <property type="entry name" value="BipA"/>
    <property type="match status" value="1"/>
</dbReference>
<dbReference type="SUPFAM" id="SSF52540">
    <property type="entry name" value="P-loop containing nucleoside triphosphate hydrolases"/>
    <property type="match status" value="1"/>
</dbReference>
<dbReference type="PANTHER" id="PTHR42908:SF8">
    <property type="entry name" value="TR-TYPE G DOMAIN-CONTAINING PROTEIN"/>
    <property type="match status" value="1"/>
</dbReference>
<dbReference type="PROSITE" id="PS00301">
    <property type="entry name" value="G_TR_1"/>
    <property type="match status" value="1"/>
</dbReference>
<dbReference type="GeneID" id="97206753"/>
<dbReference type="NCBIfam" id="TIGR01394">
    <property type="entry name" value="TypA_BipA"/>
    <property type="match status" value="1"/>
</dbReference>
<dbReference type="CDD" id="cd03710">
    <property type="entry name" value="BipA_TypA_C"/>
    <property type="match status" value="1"/>
</dbReference>
<dbReference type="InterPro" id="IPR042116">
    <property type="entry name" value="TypA/BipA_C"/>
</dbReference>